<dbReference type="AlphaFoldDB" id="A0A8X7QC95"/>
<dbReference type="Proteomes" id="UP000886595">
    <property type="component" value="Unassembled WGS sequence"/>
</dbReference>
<comment type="similarity">
    <text evidence="1">Belongs to the PhzF family.</text>
</comment>
<accession>A0A8X7QC95</accession>
<dbReference type="PANTHER" id="PTHR13774:SF17">
    <property type="entry name" value="PHENAZINE BIOSYNTHESIS-LIKE DOMAIN-CONTAINING PROTEIN"/>
    <property type="match status" value="1"/>
</dbReference>
<dbReference type="SUPFAM" id="SSF54506">
    <property type="entry name" value="Diaminopimelate epimerase-like"/>
    <property type="match status" value="1"/>
</dbReference>
<evidence type="ECO:0000313" key="4">
    <source>
        <dbReference type="Proteomes" id="UP000886595"/>
    </source>
</evidence>
<evidence type="ECO:0000313" key="3">
    <source>
        <dbReference type="EMBL" id="KAG2267547.1"/>
    </source>
</evidence>
<dbReference type="EMBL" id="JAAMPC010000013">
    <property type="protein sequence ID" value="KAG2267547.1"/>
    <property type="molecule type" value="Genomic_DNA"/>
</dbReference>
<reference evidence="3 4" key="1">
    <citation type="submission" date="2020-02" db="EMBL/GenBank/DDBJ databases">
        <authorList>
            <person name="Ma Q."/>
            <person name="Huang Y."/>
            <person name="Song X."/>
            <person name="Pei D."/>
        </authorList>
    </citation>
    <scope>NUCLEOTIDE SEQUENCE [LARGE SCALE GENOMIC DNA]</scope>
    <source>
        <strain evidence="3">Sxm20200214</strain>
        <tissue evidence="3">Leaf</tissue>
    </source>
</reference>
<dbReference type="Gene3D" id="3.10.310.10">
    <property type="entry name" value="Diaminopimelate Epimerase, Chain A, domain 1"/>
    <property type="match status" value="1"/>
</dbReference>
<keyword evidence="2" id="KW-0413">Isomerase</keyword>
<keyword evidence="4" id="KW-1185">Reference proteome</keyword>
<dbReference type="PANTHER" id="PTHR13774">
    <property type="entry name" value="PHENAZINE BIOSYNTHESIS PROTEIN"/>
    <property type="match status" value="1"/>
</dbReference>
<evidence type="ECO:0000256" key="1">
    <source>
        <dbReference type="ARBA" id="ARBA00008270"/>
    </source>
</evidence>
<sequence>MQPRTDEISKCPCQGLMVTAAASAGSQYDFCSRYFAPNFGINECALCLSTLLSTKMNKCDFLAYQASGRGGTLNVHLDKEKQRVLLRGKAITVMEGCVLV</sequence>
<dbReference type="GO" id="GO:0005737">
    <property type="term" value="C:cytoplasm"/>
    <property type="evidence" value="ECO:0007669"/>
    <property type="project" value="TreeGrafter"/>
</dbReference>
<proteinExistence type="inferred from homology"/>
<gene>
    <name evidence="3" type="ORF">Bca52824_062102</name>
</gene>
<name>A0A8X7QC95_BRACI</name>
<organism evidence="3 4">
    <name type="scientific">Brassica carinata</name>
    <name type="common">Ethiopian mustard</name>
    <name type="synonym">Abyssinian cabbage</name>
    <dbReference type="NCBI Taxonomy" id="52824"/>
    <lineage>
        <taxon>Eukaryota</taxon>
        <taxon>Viridiplantae</taxon>
        <taxon>Streptophyta</taxon>
        <taxon>Embryophyta</taxon>
        <taxon>Tracheophyta</taxon>
        <taxon>Spermatophyta</taxon>
        <taxon>Magnoliopsida</taxon>
        <taxon>eudicotyledons</taxon>
        <taxon>Gunneridae</taxon>
        <taxon>Pentapetalae</taxon>
        <taxon>rosids</taxon>
        <taxon>malvids</taxon>
        <taxon>Brassicales</taxon>
        <taxon>Brassicaceae</taxon>
        <taxon>Brassiceae</taxon>
        <taxon>Brassica</taxon>
    </lineage>
</organism>
<protein>
    <submittedName>
        <fullName evidence="3">Uncharacterized protein</fullName>
    </submittedName>
</protein>
<dbReference type="GO" id="GO:0016853">
    <property type="term" value="F:isomerase activity"/>
    <property type="evidence" value="ECO:0007669"/>
    <property type="project" value="UniProtKB-KW"/>
</dbReference>
<dbReference type="InterPro" id="IPR003719">
    <property type="entry name" value="Phenazine_PhzF-like"/>
</dbReference>
<dbReference type="OrthoDB" id="75169at2759"/>
<comment type="caution">
    <text evidence="3">The sequence shown here is derived from an EMBL/GenBank/DDBJ whole genome shotgun (WGS) entry which is preliminary data.</text>
</comment>
<dbReference type="Pfam" id="PF02567">
    <property type="entry name" value="PhzC-PhzF"/>
    <property type="match status" value="1"/>
</dbReference>
<evidence type="ECO:0000256" key="2">
    <source>
        <dbReference type="ARBA" id="ARBA00023235"/>
    </source>
</evidence>